<feature type="transmembrane region" description="Helical" evidence="6">
    <location>
        <begin position="185"/>
        <end position="206"/>
    </location>
</feature>
<proteinExistence type="predicted"/>
<evidence type="ECO:0000256" key="2">
    <source>
        <dbReference type="ARBA" id="ARBA00022475"/>
    </source>
</evidence>
<reference evidence="8" key="1">
    <citation type="submission" date="2017-08" db="EMBL/GenBank/DDBJ databases">
        <authorList>
            <person name="Varghese N."/>
            <person name="Submissions S."/>
        </authorList>
    </citation>
    <scope>NUCLEOTIDE SEQUENCE [LARGE SCALE GENOMIC DNA]</scope>
    <source>
        <strain evidence="8">DSM 4725</strain>
    </source>
</reference>
<dbReference type="RefSeq" id="WP_176522938.1">
    <property type="nucleotide sequence ID" value="NZ_OBQI01000003.1"/>
</dbReference>
<dbReference type="Proteomes" id="UP000219435">
    <property type="component" value="Unassembled WGS sequence"/>
</dbReference>
<keyword evidence="5 6" id="KW-0472">Membrane</keyword>
<evidence type="ECO:0000313" key="7">
    <source>
        <dbReference type="EMBL" id="SOC49760.1"/>
    </source>
</evidence>
<gene>
    <name evidence="7" type="ORF">SAMN05660748_2492</name>
</gene>
<feature type="transmembrane region" description="Helical" evidence="6">
    <location>
        <begin position="361"/>
        <end position="379"/>
    </location>
</feature>
<dbReference type="InterPro" id="IPR050833">
    <property type="entry name" value="Poly_Biosynth_Transport"/>
</dbReference>
<dbReference type="EMBL" id="OBQI01000003">
    <property type="protein sequence ID" value="SOC49760.1"/>
    <property type="molecule type" value="Genomic_DNA"/>
</dbReference>
<evidence type="ECO:0000256" key="3">
    <source>
        <dbReference type="ARBA" id="ARBA00022692"/>
    </source>
</evidence>
<feature type="transmembrane region" description="Helical" evidence="6">
    <location>
        <begin position="95"/>
        <end position="123"/>
    </location>
</feature>
<feature type="transmembrane region" description="Helical" evidence="6">
    <location>
        <begin position="20"/>
        <end position="44"/>
    </location>
</feature>
<feature type="transmembrane region" description="Helical" evidence="6">
    <location>
        <begin position="160"/>
        <end position="179"/>
    </location>
</feature>
<comment type="subcellular location">
    <subcellularLocation>
        <location evidence="1">Cell membrane</location>
        <topology evidence="1">Multi-pass membrane protein</topology>
    </subcellularLocation>
</comment>
<dbReference type="PANTHER" id="PTHR30250:SF11">
    <property type="entry name" value="O-ANTIGEN TRANSPORTER-RELATED"/>
    <property type="match status" value="1"/>
</dbReference>
<name>A0A285V6T2_9ACTN</name>
<feature type="transmembrane region" description="Helical" evidence="6">
    <location>
        <begin position="129"/>
        <end position="148"/>
    </location>
</feature>
<evidence type="ECO:0000256" key="4">
    <source>
        <dbReference type="ARBA" id="ARBA00022989"/>
    </source>
</evidence>
<feature type="transmembrane region" description="Helical" evidence="6">
    <location>
        <begin position="330"/>
        <end position="349"/>
    </location>
</feature>
<keyword evidence="3 6" id="KW-0812">Transmembrane</keyword>
<evidence type="ECO:0000256" key="6">
    <source>
        <dbReference type="SAM" id="Phobius"/>
    </source>
</evidence>
<accession>A0A285V6T2</accession>
<feature type="transmembrane region" description="Helical" evidence="6">
    <location>
        <begin position="254"/>
        <end position="276"/>
    </location>
</feature>
<evidence type="ECO:0000313" key="8">
    <source>
        <dbReference type="Proteomes" id="UP000219435"/>
    </source>
</evidence>
<keyword evidence="4 6" id="KW-1133">Transmembrane helix</keyword>
<feature type="transmembrane region" description="Helical" evidence="6">
    <location>
        <begin position="288"/>
        <end position="310"/>
    </location>
</feature>
<keyword evidence="8" id="KW-1185">Reference proteome</keyword>
<dbReference type="AlphaFoldDB" id="A0A285V6T2"/>
<dbReference type="GO" id="GO:0005886">
    <property type="term" value="C:plasma membrane"/>
    <property type="evidence" value="ECO:0007669"/>
    <property type="project" value="UniProtKB-SubCell"/>
</dbReference>
<feature type="transmembrane region" description="Helical" evidence="6">
    <location>
        <begin position="56"/>
        <end position="83"/>
    </location>
</feature>
<evidence type="ECO:0000256" key="5">
    <source>
        <dbReference type="ARBA" id="ARBA00023136"/>
    </source>
</evidence>
<organism evidence="7 8">
    <name type="scientific">Blastococcus aggregatus</name>
    <dbReference type="NCBI Taxonomy" id="38502"/>
    <lineage>
        <taxon>Bacteria</taxon>
        <taxon>Bacillati</taxon>
        <taxon>Actinomycetota</taxon>
        <taxon>Actinomycetes</taxon>
        <taxon>Geodermatophilales</taxon>
        <taxon>Geodermatophilaceae</taxon>
        <taxon>Blastococcus</taxon>
    </lineage>
</organism>
<dbReference type="PANTHER" id="PTHR30250">
    <property type="entry name" value="PST FAMILY PREDICTED COLANIC ACID TRANSPORTER"/>
    <property type="match status" value="1"/>
</dbReference>
<keyword evidence="2" id="KW-1003">Cell membrane</keyword>
<feature type="transmembrane region" description="Helical" evidence="6">
    <location>
        <begin position="218"/>
        <end position="242"/>
    </location>
</feature>
<sequence length="424" mass="42955">MTAVETPPVPSQARRRREAAVPAALVSLALLGVNGLAYVMTVVAARALAPEAFGELAALLGVMFIGVVPATALQTTAALTLGANPADRSAVQARLHTAIWVGAAAVGVLGLIAVGPLVALLHLSGPSTVLWLIAVLVPHTLVGGYDGLLQGNRRYGRLALVNTTFGVLKSGGGITGLIVGGTPEAALIGMALGCAASAVVGWTFAGRPGFSRRIRGHVLSAAKASGALLGLVLMVNLDLLLARHHLPAQLAGEYAVASIFAKVAFWLPQGVSVVLLPRLAHARGRRRLLPVAAALVALVGALLTAATAVLGARALPLVGGAEYGDALGGATWVFAMLGTLFALAQLLLYSGIAASDRVAAVAVWCAVSLEAAAVEVLAARDGLTVLTIAGIAVGASMLLVGTGMLRLWRTHAREGLELRAAAAR</sequence>
<feature type="transmembrane region" description="Helical" evidence="6">
    <location>
        <begin position="385"/>
        <end position="408"/>
    </location>
</feature>
<protein>
    <submittedName>
        <fullName evidence="7">Membrane protein involved in the export of O-antigen and teichoic acid</fullName>
    </submittedName>
</protein>
<evidence type="ECO:0000256" key="1">
    <source>
        <dbReference type="ARBA" id="ARBA00004651"/>
    </source>
</evidence>